<protein>
    <submittedName>
        <fullName evidence="3">Uncharacterized protein LOC101701452</fullName>
    </submittedName>
</protein>
<dbReference type="AlphaFoldDB" id="A0AAX6SQ20"/>
<evidence type="ECO:0000313" key="2">
    <source>
        <dbReference type="Proteomes" id="UP000694906"/>
    </source>
</evidence>
<dbReference type="Proteomes" id="UP000694906">
    <property type="component" value="Unplaced"/>
</dbReference>
<gene>
    <name evidence="3" type="primary">LOC101701452</name>
</gene>
<sequence length="174" mass="18993">MRRRESRYREGWEEAKGVRGSGTRRRRTAPAVEGATGSAGPGRCAPACRREKLAAGTSYRGQGKPARRRQGETRSVSVALKTQQTIPAGGWQAAINALFHLLASSQRSRCSLRSQRRTGGDRGQEDAAAGGTRRRRGASSPRATPCAFVLIFRAFSRLFLPFLLLPAEPRKATK</sequence>
<evidence type="ECO:0000256" key="1">
    <source>
        <dbReference type="SAM" id="MobiDB-lite"/>
    </source>
</evidence>
<feature type="region of interest" description="Disordered" evidence="1">
    <location>
        <begin position="1"/>
        <end position="76"/>
    </location>
</feature>
<feature type="compositionally biased region" description="Basic and acidic residues" evidence="1">
    <location>
        <begin position="7"/>
        <end position="17"/>
    </location>
</feature>
<reference evidence="3" key="1">
    <citation type="submission" date="2025-08" db="UniProtKB">
        <authorList>
            <consortium name="RefSeq"/>
        </authorList>
    </citation>
    <scope>IDENTIFICATION</scope>
</reference>
<dbReference type="RefSeq" id="XP_021111792.1">
    <property type="nucleotide sequence ID" value="XM_021256133.1"/>
</dbReference>
<name>A0AAX6SQ20_HETGA</name>
<evidence type="ECO:0000313" key="3">
    <source>
        <dbReference type="RefSeq" id="XP_021111792.1"/>
    </source>
</evidence>
<organism evidence="2 3">
    <name type="scientific">Heterocephalus glaber</name>
    <name type="common">Naked mole rat</name>
    <dbReference type="NCBI Taxonomy" id="10181"/>
    <lineage>
        <taxon>Eukaryota</taxon>
        <taxon>Metazoa</taxon>
        <taxon>Chordata</taxon>
        <taxon>Craniata</taxon>
        <taxon>Vertebrata</taxon>
        <taxon>Euteleostomi</taxon>
        <taxon>Mammalia</taxon>
        <taxon>Eutheria</taxon>
        <taxon>Euarchontoglires</taxon>
        <taxon>Glires</taxon>
        <taxon>Rodentia</taxon>
        <taxon>Hystricomorpha</taxon>
        <taxon>Bathyergidae</taxon>
        <taxon>Heterocephalus</taxon>
    </lineage>
</organism>
<proteinExistence type="predicted"/>
<feature type="region of interest" description="Disordered" evidence="1">
    <location>
        <begin position="110"/>
        <end position="140"/>
    </location>
</feature>
<dbReference type="GeneID" id="101701452"/>
<keyword evidence="2" id="KW-1185">Reference proteome</keyword>
<accession>A0AAX6SQ20</accession>